<evidence type="ECO:0000313" key="6">
    <source>
        <dbReference type="Proteomes" id="UP000193642"/>
    </source>
</evidence>
<organism evidence="5 6">
    <name type="scientific">Rhizoclosmatium globosum</name>
    <dbReference type="NCBI Taxonomy" id="329046"/>
    <lineage>
        <taxon>Eukaryota</taxon>
        <taxon>Fungi</taxon>
        <taxon>Fungi incertae sedis</taxon>
        <taxon>Chytridiomycota</taxon>
        <taxon>Chytridiomycota incertae sedis</taxon>
        <taxon>Chytridiomycetes</taxon>
        <taxon>Chytridiales</taxon>
        <taxon>Chytriomycetaceae</taxon>
        <taxon>Rhizoclosmatium</taxon>
    </lineage>
</organism>
<feature type="compositionally biased region" description="Polar residues" evidence="3">
    <location>
        <begin position="356"/>
        <end position="374"/>
    </location>
</feature>
<evidence type="ECO:0000256" key="1">
    <source>
        <dbReference type="PROSITE-ProRule" id="PRU00042"/>
    </source>
</evidence>
<feature type="region of interest" description="Disordered" evidence="3">
    <location>
        <begin position="81"/>
        <end position="121"/>
    </location>
</feature>
<evidence type="ECO:0000259" key="4">
    <source>
        <dbReference type="PROSITE" id="PS50157"/>
    </source>
</evidence>
<gene>
    <name evidence="5" type="ORF">BCR33DRAFT_720052</name>
</gene>
<protein>
    <recommendedName>
        <fullName evidence="4">C2H2-type domain-containing protein</fullName>
    </recommendedName>
</protein>
<keyword evidence="1" id="KW-0479">Metal-binding</keyword>
<dbReference type="AlphaFoldDB" id="A0A1Y2BXW5"/>
<evidence type="ECO:0000313" key="5">
    <source>
        <dbReference type="EMBL" id="ORY39598.1"/>
    </source>
</evidence>
<feature type="compositionally biased region" description="Low complexity" evidence="3">
    <location>
        <begin position="219"/>
        <end position="229"/>
    </location>
</feature>
<evidence type="ECO:0000256" key="2">
    <source>
        <dbReference type="SAM" id="Coils"/>
    </source>
</evidence>
<keyword evidence="6" id="KW-1185">Reference proteome</keyword>
<feature type="compositionally biased region" description="Basic and acidic residues" evidence="3">
    <location>
        <begin position="342"/>
        <end position="355"/>
    </location>
</feature>
<name>A0A1Y2BXW5_9FUNG</name>
<sequence>MSHELTLHFAQITALIAEKDARISLLESHVTSLTEHRDKLKSENQVLLHRATLHQAKQERLSTEIKALRDENERLQRIGALSSAAEQSVNPHSIVPLTGSRNQKPPSTPHPTVSTQKTTSATDQFQCETPFCSRVFNTKSQFDAHTYDYHRGISLVFLHQTNRVYLERSPEDGELHCLCGSYSCKAASLMRNHSKLCHGAPPSVPEKHQKPPRQTSPESGTSSTASTGDDANRIKPFPTSLSSCLPYLEPNQTPNRLEYVPWKAIFKHVTSKSGLPHPPVSWVVQWCALHAIGKTKFTKWPTKPIWAIPRSLYEEFVMAAIDEARRIQLEPPTQLHSISSLIERDSSNAEKRNRESSINNHVSQTPSMPNSCPNNDAEPTESSAKRKKTTIDSTVKAILETPDVAATVADINLPVIQTHQDLTAEYETTVNSPESDFSELDEQDNTEEVQLIPVLQLFNEMIPNYASIVPLPTQDAIQNGVKQFLLEAMDNEIESCVSADETGRTTYFMPEDLVANFLDLLYPELPSALAGIPFKKLTKYQ</sequence>
<keyword evidence="2" id="KW-0175">Coiled coil</keyword>
<keyword evidence="1" id="KW-0862">Zinc</keyword>
<dbReference type="Proteomes" id="UP000193642">
    <property type="component" value="Unassembled WGS sequence"/>
</dbReference>
<dbReference type="PROSITE" id="PS00028">
    <property type="entry name" value="ZINC_FINGER_C2H2_1"/>
    <property type="match status" value="1"/>
</dbReference>
<comment type="caution">
    <text evidence="5">The sequence shown here is derived from an EMBL/GenBank/DDBJ whole genome shotgun (WGS) entry which is preliminary data.</text>
</comment>
<dbReference type="EMBL" id="MCGO01000039">
    <property type="protein sequence ID" value="ORY39598.1"/>
    <property type="molecule type" value="Genomic_DNA"/>
</dbReference>
<feature type="domain" description="C2H2-type" evidence="4">
    <location>
        <begin position="125"/>
        <end position="152"/>
    </location>
</feature>
<feature type="region of interest" description="Disordered" evidence="3">
    <location>
        <begin position="198"/>
        <end position="234"/>
    </location>
</feature>
<feature type="region of interest" description="Disordered" evidence="3">
    <location>
        <begin position="338"/>
        <end position="388"/>
    </location>
</feature>
<dbReference type="GO" id="GO:0008270">
    <property type="term" value="F:zinc ion binding"/>
    <property type="evidence" value="ECO:0007669"/>
    <property type="project" value="UniProtKB-KW"/>
</dbReference>
<proteinExistence type="predicted"/>
<evidence type="ECO:0000256" key="3">
    <source>
        <dbReference type="SAM" id="MobiDB-lite"/>
    </source>
</evidence>
<dbReference type="InterPro" id="IPR013087">
    <property type="entry name" value="Znf_C2H2_type"/>
</dbReference>
<reference evidence="5 6" key="1">
    <citation type="submission" date="2016-07" db="EMBL/GenBank/DDBJ databases">
        <title>Pervasive Adenine N6-methylation of Active Genes in Fungi.</title>
        <authorList>
            <consortium name="DOE Joint Genome Institute"/>
            <person name="Mondo S.J."/>
            <person name="Dannebaum R.O."/>
            <person name="Kuo R.C."/>
            <person name="Labutti K."/>
            <person name="Haridas S."/>
            <person name="Kuo A."/>
            <person name="Salamov A."/>
            <person name="Ahrendt S.R."/>
            <person name="Lipzen A."/>
            <person name="Sullivan W."/>
            <person name="Andreopoulos W.B."/>
            <person name="Clum A."/>
            <person name="Lindquist E."/>
            <person name="Daum C."/>
            <person name="Ramamoorthy G.K."/>
            <person name="Gryganskyi A."/>
            <person name="Culley D."/>
            <person name="Magnuson J.K."/>
            <person name="James T.Y."/>
            <person name="O'Malley M.A."/>
            <person name="Stajich J.E."/>
            <person name="Spatafora J.W."/>
            <person name="Visel A."/>
            <person name="Grigoriev I.V."/>
        </authorList>
    </citation>
    <scope>NUCLEOTIDE SEQUENCE [LARGE SCALE GENOMIC DNA]</scope>
    <source>
        <strain evidence="5 6">JEL800</strain>
    </source>
</reference>
<feature type="coiled-coil region" evidence="2">
    <location>
        <begin position="51"/>
        <end position="78"/>
    </location>
</feature>
<accession>A0A1Y2BXW5</accession>
<dbReference type="PROSITE" id="PS50157">
    <property type="entry name" value="ZINC_FINGER_C2H2_2"/>
    <property type="match status" value="1"/>
</dbReference>
<keyword evidence="1" id="KW-0863">Zinc-finger</keyword>
<feature type="compositionally biased region" description="Polar residues" evidence="3">
    <location>
        <begin position="99"/>
        <end position="121"/>
    </location>
</feature>